<protein>
    <submittedName>
        <fullName evidence="6">Transcriptional regulator, TetR family</fullName>
    </submittedName>
</protein>
<name>L1KJT3_9ACTN</name>
<evidence type="ECO:0000313" key="6">
    <source>
        <dbReference type="EMBL" id="EKX60653.1"/>
    </source>
</evidence>
<dbReference type="GO" id="GO:0000976">
    <property type="term" value="F:transcription cis-regulatory region binding"/>
    <property type="evidence" value="ECO:0007669"/>
    <property type="project" value="TreeGrafter"/>
</dbReference>
<gene>
    <name evidence="6" type="ORF">STRIP9103_01226</name>
</gene>
<keyword evidence="7" id="KW-1185">Reference proteome</keyword>
<keyword evidence="1" id="KW-0805">Transcription regulation</keyword>
<keyword evidence="3" id="KW-0804">Transcription</keyword>
<feature type="DNA-binding region" description="H-T-H motif" evidence="4">
    <location>
        <begin position="41"/>
        <end position="60"/>
    </location>
</feature>
<feature type="domain" description="HTH tetR-type" evidence="5">
    <location>
        <begin position="18"/>
        <end position="78"/>
    </location>
</feature>
<dbReference type="EMBL" id="AEJC01000638">
    <property type="protein sequence ID" value="EKX60653.1"/>
    <property type="molecule type" value="Genomic_DNA"/>
</dbReference>
<organism evidence="6 7">
    <name type="scientific">Streptomyces ipomoeae 91-03</name>
    <dbReference type="NCBI Taxonomy" id="698759"/>
    <lineage>
        <taxon>Bacteria</taxon>
        <taxon>Bacillati</taxon>
        <taxon>Actinomycetota</taxon>
        <taxon>Actinomycetes</taxon>
        <taxon>Kitasatosporales</taxon>
        <taxon>Streptomycetaceae</taxon>
        <taxon>Streptomyces</taxon>
    </lineage>
</organism>
<reference evidence="6 7" key="1">
    <citation type="submission" date="2012-11" db="EMBL/GenBank/DDBJ databases">
        <authorList>
            <person name="Huguet-Tapia J.C."/>
            <person name="Durkin A.S."/>
            <person name="Pettis G.S."/>
            <person name="Badger J.H."/>
        </authorList>
    </citation>
    <scope>NUCLEOTIDE SEQUENCE [LARGE SCALE GENOMIC DNA]</scope>
    <source>
        <strain evidence="6 7">91-03</strain>
    </source>
</reference>
<evidence type="ECO:0000259" key="5">
    <source>
        <dbReference type="PROSITE" id="PS50977"/>
    </source>
</evidence>
<dbReference type="Gene3D" id="1.10.357.10">
    <property type="entry name" value="Tetracycline Repressor, domain 2"/>
    <property type="match status" value="1"/>
</dbReference>
<evidence type="ECO:0000256" key="2">
    <source>
        <dbReference type="ARBA" id="ARBA00023125"/>
    </source>
</evidence>
<dbReference type="AlphaFoldDB" id="L1KJT3"/>
<dbReference type="InterPro" id="IPR001647">
    <property type="entry name" value="HTH_TetR"/>
</dbReference>
<dbReference type="PRINTS" id="PR00455">
    <property type="entry name" value="HTHTETR"/>
</dbReference>
<evidence type="ECO:0000256" key="3">
    <source>
        <dbReference type="ARBA" id="ARBA00023163"/>
    </source>
</evidence>
<dbReference type="Pfam" id="PF00440">
    <property type="entry name" value="TetR_N"/>
    <property type="match status" value="1"/>
</dbReference>
<dbReference type="InterPro" id="IPR050109">
    <property type="entry name" value="HTH-type_TetR-like_transc_reg"/>
</dbReference>
<evidence type="ECO:0000256" key="1">
    <source>
        <dbReference type="ARBA" id="ARBA00023015"/>
    </source>
</evidence>
<dbReference type="PROSITE" id="PS50977">
    <property type="entry name" value="HTH_TETR_2"/>
    <property type="match status" value="1"/>
</dbReference>
<dbReference type="InterPro" id="IPR009057">
    <property type="entry name" value="Homeodomain-like_sf"/>
</dbReference>
<proteinExistence type="predicted"/>
<evidence type="ECO:0000256" key="4">
    <source>
        <dbReference type="PROSITE-ProRule" id="PRU00335"/>
    </source>
</evidence>
<keyword evidence="2 4" id="KW-0238">DNA-binding</keyword>
<dbReference type="GO" id="GO:0003700">
    <property type="term" value="F:DNA-binding transcription factor activity"/>
    <property type="evidence" value="ECO:0007669"/>
    <property type="project" value="TreeGrafter"/>
</dbReference>
<comment type="caution">
    <text evidence="6">The sequence shown here is derived from an EMBL/GenBank/DDBJ whole genome shotgun (WGS) entry which is preliminary data.</text>
</comment>
<dbReference type="SUPFAM" id="SSF46689">
    <property type="entry name" value="Homeodomain-like"/>
    <property type="match status" value="1"/>
</dbReference>
<dbReference type="Proteomes" id="UP000010411">
    <property type="component" value="Unassembled WGS sequence"/>
</dbReference>
<sequence length="195" mass="21613">MSEETLGPRQRAAATKRARTRKMILDAARPLCDEYGYQGTTREQVAKAAAVAMPTLSKHFPLKRSLVVAAYEPELLPFIERAKDAVATEGDAREALIAFVRELAVMLTDHPTLCRALLPIGREEDPADQFHPLYYELEAVFGKLIETHWKGEPRYGREPSSSAQYHLMGLLGGISPPNPPRPAEVFSSVVLMSVL</sequence>
<dbReference type="PANTHER" id="PTHR30055">
    <property type="entry name" value="HTH-TYPE TRANSCRIPTIONAL REGULATOR RUTR"/>
    <property type="match status" value="1"/>
</dbReference>
<dbReference type="PANTHER" id="PTHR30055:SF234">
    <property type="entry name" value="HTH-TYPE TRANSCRIPTIONAL REGULATOR BETI"/>
    <property type="match status" value="1"/>
</dbReference>
<accession>L1KJT3</accession>
<evidence type="ECO:0000313" key="7">
    <source>
        <dbReference type="Proteomes" id="UP000010411"/>
    </source>
</evidence>